<keyword evidence="2" id="KW-1133">Transmembrane helix</keyword>
<feature type="transmembrane region" description="Helical" evidence="2">
    <location>
        <begin position="210"/>
        <end position="232"/>
    </location>
</feature>
<sequence length="475" mass="50216">MHAPVSGSPGTAPAVPSPALSLSPALLFLLVFVEGFVSLGAEILALRRLVPHVGSAITVTAPTIAFFLLALALGYQAGGQVAGDYLARVRRNFLLAAALIALGLAGPVVELAFARLQPAPVAWAVVVCGVLCPVAWLLGQTVPILTNLLRHERVGARSGAALYWSTLGSFLGALTLSMGVMQWLGVGTAVLVCTGLLLAAVPALGRAAGARLPSAAAALAIAGMALVANLVLPQQIETAYATYRVEAVAIPGYVAPEVLRINNSPASILDAGEPPRYARYIRRLRDLLLDELGFRGRSVLVLGAGGFTLSHREPLNRYVYVDIDPAVKEIAERDFLREPVRGEFVAADARAHLRETAARHDAVVVDVYSALTSIPAHLVTREFWRATRAVLKPGGVLAANLILDRELASPYARSLLASIQAEYGACAVEVLFRDRPQGNVLVICTAPSTVHAAQEPALPYTDERNRADLDVLRGS</sequence>
<dbReference type="GO" id="GO:0006596">
    <property type="term" value="P:polyamine biosynthetic process"/>
    <property type="evidence" value="ECO:0007669"/>
    <property type="project" value="UniProtKB-KW"/>
</dbReference>
<evidence type="ECO:0000313" key="4">
    <source>
        <dbReference type="Proteomes" id="UP000321192"/>
    </source>
</evidence>
<gene>
    <name evidence="3" type="ORF">E6Q80_12155</name>
</gene>
<dbReference type="EMBL" id="SSFD01000189">
    <property type="protein sequence ID" value="TXH84107.1"/>
    <property type="molecule type" value="Genomic_DNA"/>
</dbReference>
<dbReference type="GO" id="GO:0032259">
    <property type="term" value="P:methylation"/>
    <property type="evidence" value="ECO:0007669"/>
    <property type="project" value="UniProtKB-KW"/>
</dbReference>
<dbReference type="PANTHER" id="PTHR43317:SF1">
    <property type="entry name" value="THERMOSPERMINE SYNTHASE ACAULIS5"/>
    <property type="match status" value="1"/>
</dbReference>
<dbReference type="AlphaFoldDB" id="A0A5C7SK97"/>
<dbReference type="NCBIfam" id="NF037959">
    <property type="entry name" value="MFS_SpdSyn"/>
    <property type="match status" value="1"/>
</dbReference>
<dbReference type="InterPro" id="IPR029063">
    <property type="entry name" value="SAM-dependent_MTases_sf"/>
</dbReference>
<dbReference type="SUPFAM" id="SSF53335">
    <property type="entry name" value="S-adenosyl-L-methionine-dependent methyltransferases"/>
    <property type="match status" value="1"/>
</dbReference>
<protein>
    <submittedName>
        <fullName evidence="3">Methyltransferase type 12</fullName>
    </submittedName>
</protein>
<dbReference type="Proteomes" id="UP000321192">
    <property type="component" value="Unassembled WGS sequence"/>
</dbReference>
<feature type="transmembrane region" description="Helical" evidence="2">
    <location>
        <begin position="25"/>
        <end position="46"/>
    </location>
</feature>
<comment type="caution">
    <text evidence="3">The sequence shown here is derived from an EMBL/GenBank/DDBJ whole genome shotgun (WGS) entry which is preliminary data.</text>
</comment>
<keyword evidence="3" id="KW-0808">Transferase</keyword>
<evidence type="ECO:0000256" key="2">
    <source>
        <dbReference type="SAM" id="Phobius"/>
    </source>
</evidence>
<dbReference type="PANTHER" id="PTHR43317">
    <property type="entry name" value="THERMOSPERMINE SYNTHASE ACAULIS5"/>
    <property type="match status" value="1"/>
</dbReference>
<feature type="transmembrane region" description="Helical" evidence="2">
    <location>
        <begin position="53"/>
        <end position="73"/>
    </location>
</feature>
<feature type="transmembrane region" description="Helical" evidence="2">
    <location>
        <begin position="183"/>
        <end position="204"/>
    </location>
</feature>
<name>A0A5C7SK97_THASP</name>
<evidence type="ECO:0000313" key="3">
    <source>
        <dbReference type="EMBL" id="TXH84107.1"/>
    </source>
</evidence>
<keyword evidence="2" id="KW-0812">Transmembrane</keyword>
<reference evidence="3 4" key="1">
    <citation type="submission" date="2018-09" db="EMBL/GenBank/DDBJ databases">
        <title>Metagenome Assembled Genomes from an Advanced Water Purification Facility.</title>
        <authorList>
            <person name="Stamps B.W."/>
            <person name="Spear J.R."/>
        </authorList>
    </citation>
    <scope>NUCLEOTIDE SEQUENCE [LARGE SCALE GENOMIC DNA]</scope>
    <source>
        <strain evidence="3">Bin_27_1</strain>
    </source>
</reference>
<organism evidence="3 4">
    <name type="scientific">Thauera aminoaromatica</name>
    <dbReference type="NCBI Taxonomy" id="164330"/>
    <lineage>
        <taxon>Bacteria</taxon>
        <taxon>Pseudomonadati</taxon>
        <taxon>Pseudomonadota</taxon>
        <taxon>Betaproteobacteria</taxon>
        <taxon>Rhodocyclales</taxon>
        <taxon>Zoogloeaceae</taxon>
        <taxon>Thauera</taxon>
    </lineage>
</organism>
<keyword evidence="3" id="KW-0489">Methyltransferase</keyword>
<feature type="transmembrane region" description="Helical" evidence="2">
    <location>
        <begin position="159"/>
        <end position="176"/>
    </location>
</feature>
<keyword evidence="1" id="KW-0620">Polyamine biosynthesis</keyword>
<feature type="transmembrane region" description="Helical" evidence="2">
    <location>
        <begin position="121"/>
        <end position="139"/>
    </location>
</feature>
<dbReference type="CDD" id="cd02440">
    <property type="entry name" value="AdoMet_MTases"/>
    <property type="match status" value="1"/>
</dbReference>
<accession>A0A5C7SK97</accession>
<evidence type="ECO:0000256" key="1">
    <source>
        <dbReference type="ARBA" id="ARBA00023115"/>
    </source>
</evidence>
<dbReference type="Gene3D" id="3.40.50.150">
    <property type="entry name" value="Vaccinia Virus protein VP39"/>
    <property type="match status" value="1"/>
</dbReference>
<proteinExistence type="predicted"/>
<keyword evidence="2" id="KW-0472">Membrane</keyword>
<dbReference type="GO" id="GO:0008168">
    <property type="term" value="F:methyltransferase activity"/>
    <property type="evidence" value="ECO:0007669"/>
    <property type="project" value="UniProtKB-KW"/>
</dbReference>
<feature type="transmembrane region" description="Helical" evidence="2">
    <location>
        <begin position="93"/>
        <end position="114"/>
    </location>
</feature>